<evidence type="ECO:0000313" key="1">
    <source>
        <dbReference type="EMBL" id="SET10260.1"/>
    </source>
</evidence>
<evidence type="ECO:0008006" key="3">
    <source>
        <dbReference type="Google" id="ProtNLM"/>
    </source>
</evidence>
<gene>
    <name evidence="1" type="ORF">SAMN03080614_104822</name>
</gene>
<dbReference type="OrthoDB" id="1708042at2"/>
<accession>A0A1I0BT71</accession>
<dbReference type="Pfam" id="PF03698">
    <property type="entry name" value="UPF0180"/>
    <property type="match status" value="1"/>
</dbReference>
<reference evidence="2" key="1">
    <citation type="submission" date="2016-10" db="EMBL/GenBank/DDBJ databases">
        <authorList>
            <person name="Varghese N."/>
            <person name="Submissions S."/>
        </authorList>
    </citation>
    <scope>NUCLEOTIDE SEQUENCE [LARGE SCALE GENOMIC DNA]</scope>
    <source>
        <strain evidence="2">DSM 13577</strain>
    </source>
</reference>
<dbReference type="AlphaFoldDB" id="A0A1I0BT71"/>
<dbReference type="Proteomes" id="UP000243819">
    <property type="component" value="Unassembled WGS sequence"/>
</dbReference>
<proteinExistence type="predicted"/>
<dbReference type="EMBL" id="FOIF01000048">
    <property type="protein sequence ID" value="SET10260.1"/>
    <property type="molecule type" value="Genomic_DNA"/>
</dbReference>
<keyword evidence="2" id="KW-1185">Reference proteome</keyword>
<organism evidence="1 2">
    <name type="scientific">Anaerobranca gottschalkii DSM 13577</name>
    <dbReference type="NCBI Taxonomy" id="1120990"/>
    <lineage>
        <taxon>Bacteria</taxon>
        <taxon>Bacillati</taxon>
        <taxon>Bacillota</taxon>
        <taxon>Clostridia</taxon>
        <taxon>Eubacteriales</taxon>
        <taxon>Proteinivoracaceae</taxon>
        <taxon>Anaerobranca</taxon>
    </lineage>
</organism>
<dbReference type="InterPro" id="IPR005370">
    <property type="entry name" value="UPF0180"/>
</dbReference>
<dbReference type="RefSeq" id="WP_091351261.1">
    <property type="nucleotide sequence ID" value="NZ_FOIF01000048.1"/>
</dbReference>
<protein>
    <recommendedName>
        <fullName evidence="3">YkuS family protein</fullName>
    </recommendedName>
</protein>
<dbReference type="STRING" id="1120990.SAMN03080614_104822"/>
<sequence>MRNIVAVEDGLTDVKQALENAGFKTVNLSQNVTNPVAVVVTGMDENFLGMQTVTNEVPVIDCRALTAEQVVEEVQRRIVH</sequence>
<name>A0A1I0BT71_9FIRM</name>
<evidence type="ECO:0000313" key="2">
    <source>
        <dbReference type="Proteomes" id="UP000243819"/>
    </source>
</evidence>